<accession>A0A4V6P6D9</accession>
<proteinExistence type="predicted"/>
<reference evidence="2 3" key="1">
    <citation type="submission" date="2019-03" db="EMBL/GenBank/DDBJ databases">
        <authorList>
            <person name="Kim M.K.M."/>
        </authorList>
    </citation>
    <scope>NUCLEOTIDE SEQUENCE [LARGE SCALE GENOMIC DNA]</scope>
    <source>
        <strain evidence="2 3">18JY21-1</strain>
    </source>
</reference>
<dbReference type="RefSeq" id="WP_132416978.1">
    <property type="nucleotide sequence ID" value="NZ_SKFG01000003.1"/>
</dbReference>
<feature type="domain" description="GIY-YIG" evidence="1">
    <location>
        <begin position="98"/>
        <end position="194"/>
    </location>
</feature>
<dbReference type="InterPro" id="IPR000305">
    <property type="entry name" value="GIY-YIG_endonuc"/>
</dbReference>
<gene>
    <name evidence="2" type="ORF">E0485_05510</name>
</gene>
<protein>
    <recommendedName>
        <fullName evidence="1">GIY-YIG domain-containing protein</fullName>
    </recommendedName>
</protein>
<dbReference type="EMBL" id="SKFG01000003">
    <property type="protein sequence ID" value="TCZ79322.1"/>
    <property type="molecule type" value="Genomic_DNA"/>
</dbReference>
<keyword evidence="3" id="KW-1185">Reference proteome</keyword>
<organism evidence="2 3">
    <name type="scientific">Paenibacillus albiflavus</name>
    <dbReference type="NCBI Taxonomy" id="2545760"/>
    <lineage>
        <taxon>Bacteria</taxon>
        <taxon>Bacillati</taxon>
        <taxon>Bacillota</taxon>
        <taxon>Bacilli</taxon>
        <taxon>Bacillales</taxon>
        <taxon>Paenibacillaceae</taxon>
        <taxon>Paenibacillus</taxon>
    </lineage>
</organism>
<evidence type="ECO:0000313" key="2">
    <source>
        <dbReference type="EMBL" id="TCZ79322.1"/>
    </source>
</evidence>
<dbReference type="OrthoDB" id="2041058at2"/>
<evidence type="ECO:0000259" key="1">
    <source>
        <dbReference type="SMART" id="SM00465"/>
    </source>
</evidence>
<dbReference type="AlphaFoldDB" id="A0A4V6P6D9"/>
<dbReference type="Proteomes" id="UP000295418">
    <property type="component" value="Unassembled WGS sequence"/>
</dbReference>
<dbReference type="SMART" id="SM00465">
    <property type="entry name" value="GIYc"/>
    <property type="match status" value="1"/>
</dbReference>
<evidence type="ECO:0000313" key="3">
    <source>
        <dbReference type="Proteomes" id="UP000295418"/>
    </source>
</evidence>
<name>A0A4V6P6D9_9BACL</name>
<comment type="caution">
    <text evidence="2">The sequence shown here is derived from an EMBL/GenBank/DDBJ whole genome shotgun (WGS) entry which is preliminary data.</text>
</comment>
<sequence length="242" mass="28552">MKLNVNNQEYSFREIVIEFNFSIYSDVYSSKNNKTLTHRRYSKFKIIIENKYSNFLDIGLGTYLAKLKEAGDLFYKEFLNKNGDKIYSTFYITDKLAQNSKGIYINCIDNEINYIGRCRDTFGKRINQGYGKIYPKNCYIDGQSTNCHLNNLVTENMGKAKLYILDLHDEKQIIELEEALIKKYQPEWNVSLKASKEMLPIINILNNEYYLKLCPIEEVRCLYWECLDQCSNLYNSYMTASR</sequence>